<dbReference type="InterPro" id="IPR038460">
    <property type="entry name" value="AcetylCoA_hyd_C_sf"/>
</dbReference>
<sequence>MSFLLWSGRFSLLPRFAARSIHDLRIPTSAVPNRAPKQVKHPAELFQHLQSGQNVFVQGGAMTPTLLVKHLYQYAIDEDLTNIKTVHIHTEGEFPVNEESVKHRFRSISLFTGGNCRKAIASGQGDYVPIFLHEIPKLFRRRIIPLHYALINISPPDHHGFCSIGCSVDVTRSALESAAVIVAQINPHVPLCKGDAEIHISNIDYTIDGPMPLHELPAKQGTLQEKKIAEFIANELVADEATLQTGIGSIPDSVLSLLNNHKNLGVHTELFSDGLVDLFRSGAVTNAKKHLFPGKIVSSFVIGSKKSFDFVNDNNGIDMRDIAWTNNPSNIAQNPRPTAINSCIEIDITGQIVSDSIGSRIYSGFGGQVDFLRGAAIAADGHGVPIIALASTTKKGQSKIVPYLQKGAGVVTTRAHAHYVVTEHGIAYLFGKSLRQRAYELIRIADPIHREQLERDAYEMLNNSGHTRTRDVWMARLGSTSISGPSVKWPHAVGVLILFDHFDSARRAAPAAAGKTHGPGRRWLDGWEKAGEGGNGGIRDLFLFCTYKFKFAESGLLYSEKHKMPNAMNQSSTNLKMASKSLQIQIEMLDSTRQHFQMSPRSSGQDLYTALMDRLGVLEADYFDLEYVNRDGNACWLDHLKPLCKQHNAEKEFVFTFCVKFYAPHPNLLEDEFTRYLFALQIKRDLYRGQIQCSENTAALLAAFIVQAEIGDYLEDTFLDRSYLAGLRLVPSATPEFLDKVMECHRSLIGQTPTEADSSLLDTARKVEMYGIRLKPVKGSDGMPLNLAVSHAGLFVFQGVSKVNTFSWARIRKLSFKRKKFLIKLHPEGYDAVEFFFESRNECKGFWKQCIEHHAFFRCQSVKAVGKSVKASKNTTQVASASSTGRVHRSPGRGCSGASNPSQPILTSAVSISCDANHLHHHHHIIQQQQHQATSTVQQPPQVTARSLPLTGTVDDAAIPSFVQLPTGGSLRYPQRVMLVVPRRADGTVGRTTATTTQAVAATGGGGFLVMLPTTSADQQQQNAWLSAIQQQQQQQQRAFSPVNGKEPTYSTLQTSLVMTTQAPRDGNLQDSGNACSQTLGHLPTARVLSPNFLTTSQSGLSTACTVIPSAQRPASGRVVYVDSATGRLISDSQLVAVPRPLNMMGSGFSSAPASQAPTVATSPIGGPCGSSTAAAAAVIGGSIGIVPQDIVNTAPIPGGSNTTSSLPQLLRSRPHGPPPPAPERRDSVQPRDRQLSSSTLDSGITSKSASLSRPSFDASAGGLEEDEELPPPPPPPPMEMEDPDPAHPFPFNVIPVEGDFATRRPMQASCLSLAARSVRSSCQSLLPTDNEDLDEDEEELESRSFSHRQFASRSASLHRPLAKRDRCAEASTITQDDMITALAANRSSTNSSATGSVAAATSSASSRSLVSLSSKSCREDRSLRSSRRGSMSGSSRNLPRAPASVAYHLLRELTMTERTYKKDLDVVCEGFREAFAEESKDCSAVESVFSKLFTLLDPLRAQAIDFLSELESRFTAWSTRLESTSRSSHRHSSSALAVTPASGSASSASASATSGDVDADSPTTPVRIGDLFVTNLKMLQLYRSYLRETESLIMELERLVRSRASFKSKMQTYEAQKSCYLPFYAFLLKPMHRLLQYRSVLERLMRHYNESNPDMQDCRVAHARLLDTIQSQWDSYKRCENLYKSLEVERDLVGVQMTSETTTVASSGSGREKPTVWLASRSRQFIREGLLQKLSKKGYQQRMFFLFSDQLIYASRTNAPFLQFKVHGQFPLQDLMVEEAESPMSFTVYAGNRCFVVAAPSEWQRDRWLEDISRAILAAKTTLPSVSALASNASAFLGLEASISSAAGTADNTEDEESKSERSEVTNLASSSQGVGKVLHRATTSVHVCWHRSSTFSMSDILRANEYQTSGYLLRKFKNSNGWQKLWVVFTQLCLFFHKSYQDTFPLASLPLLGYSIITPSPEDNIRKEFVFKLQFKNHVYFFRDDSQTSFERWFDCLSSAAGTNARQRLVSSRHPVTSTVATAMTTTTSTKTTTATTIMTTSNTSSENKEK</sequence>
<gene>
    <name evidence="7" type="ORF">TcWFU_001416</name>
</gene>
<feature type="compositionally biased region" description="Acidic residues" evidence="3">
    <location>
        <begin position="1330"/>
        <end position="1341"/>
    </location>
</feature>
<feature type="domain" description="PH" evidence="4">
    <location>
        <begin position="1907"/>
        <end position="2004"/>
    </location>
</feature>
<feature type="compositionally biased region" description="Basic and acidic residues" evidence="3">
    <location>
        <begin position="1223"/>
        <end position="1235"/>
    </location>
</feature>
<proteinExistence type="inferred from homology"/>
<dbReference type="SMART" id="SM00295">
    <property type="entry name" value="B41"/>
    <property type="match status" value="1"/>
</dbReference>
<dbReference type="InterPro" id="IPR018979">
    <property type="entry name" value="FERM_N"/>
</dbReference>
<dbReference type="InterPro" id="IPR000219">
    <property type="entry name" value="DH_dom"/>
</dbReference>
<feature type="domain" description="FERM" evidence="6">
    <location>
        <begin position="582"/>
        <end position="861"/>
    </location>
</feature>
<dbReference type="PANTHER" id="PTHR45858:SF5">
    <property type="entry name" value="MOESIN_EZRIN_RADIXIN HOMOLOG 1"/>
    <property type="match status" value="1"/>
</dbReference>
<feature type="region of interest" description="Disordered" evidence="3">
    <location>
        <begin position="1849"/>
        <end position="1872"/>
    </location>
</feature>
<dbReference type="InterPro" id="IPR000798">
    <property type="entry name" value="Ez/rad/moesin-like"/>
</dbReference>
<evidence type="ECO:0000313" key="8">
    <source>
        <dbReference type="Proteomes" id="UP001651158"/>
    </source>
</evidence>
<evidence type="ECO:0008006" key="9">
    <source>
        <dbReference type="Google" id="ProtNLM"/>
    </source>
</evidence>
<dbReference type="InterPro" id="IPR018980">
    <property type="entry name" value="FERM_PH-like_C"/>
</dbReference>
<feature type="domain" description="PH" evidence="4">
    <location>
        <begin position="1725"/>
        <end position="1818"/>
    </location>
</feature>
<dbReference type="SUPFAM" id="SSF54236">
    <property type="entry name" value="Ubiquitin-like"/>
    <property type="match status" value="1"/>
</dbReference>
<dbReference type="SMART" id="SM01196">
    <property type="entry name" value="FERM_C"/>
    <property type="match status" value="1"/>
</dbReference>
<evidence type="ECO:0000256" key="3">
    <source>
        <dbReference type="SAM" id="MobiDB-lite"/>
    </source>
</evidence>
<dbReference type="Pfam" id="PF13336">
    <property type="entry name" value="AcetylCoA_hyd_C"/>
    <property type="match status" value="1"/>
</dbReference>
<dbReference type="Pfam" id="PF00169">
    <property type="entry name" value="PH"/>
    <property type="match status" value="1"/>
</dbReference>
<dbReference type="InterPro" id="IPR011993">
    <property type="entry name" value="PH-like_dom_sf"/>
</dbReference>
<organism evidence="7 8">
    <name type="scientific">Taenia crassiceps</name>
    <dbReference type="NCBI Taxonomy" id="6207"/>
    <lineage>
        <taxon>Eukaryota</taxon>
        <taxon>Metazoa</taxon>
        <taxon>Spiralia</taxon>
        <taxon>Lophotrochozoa</taxon>
        <taxon>Platyhelminthes</taxon>
        <taxon>Cestoda</taxon>
        <taxon>Eucestoda</taxon>
        <taxon>Cyclophyllidea</taxon>
        <taxon>Taeniidae</taxon>
        <taxon>Taenia</taxon>
    </lineage>
</organism>
<dbReference type="CDD" id="cd14473">
    <property type="entry name" value="FERM_B-lobe"/>
    <property type="match status" value="1"/>
</dbReference>
<feature type="compositionally biased region" description="Polar residues" evidence="3">
    <location>
        <begin position="1236"/>
        <end position="1254"/>
    </location>
</feature>
<protein>
    <recommendedName>
        <fullName evidence="9">Acetyl-CoA hydrolase</fullName>
    </recommendedName>
</protein>
<dbReference type="InterPro" id="IPR019749">
    <property type="entry name" value="Band_41_domain"/>
</dbReference>
<reference evidence="7 8" key="1">
    <citation type="journal article" date="2022" name="Front. Cell. Infect. Microbiol.">
        <title>The Genomes of Two Strains of Taenia crassiceps the Animal Model for the Study of Human Cysticercosis.</title>
        <authorList>
            <person name="Bobes R.J."/>
            <person name="Estrada K."/>
            <person name="Rios-Valencia D.G."/>
            <person name="Calderon-Gallegos A."/>
            <person name="de la Torre P."/>
            <person name="Carrero J.C."/>
            <person name="Sanchez-Flores A."/>
            <person name="Laclette J.P."/>
        </authorList>
    </citation>
    <scope>NUCLEOTIDE SEQUENCE [LARGE SCALE GENOMIC DNA]</scope>
    <source>
        <strain evidence="7">WFUcys</strain>
    </source>
</reference>
<dbReference type="InterPro" id="IPR037171">
    <property type="entry name" value="NagB/RpiA_transferase-like"/>
</dbReference>
<dbReference type="SMART" id="SM00233">
    <property type="entry name" value="PH"/>
    <property type="match status" value="2"/>
</dbReference>
<dbReference type="PRINTS" id="PR00661">
    <property type="entry name" value="ERMFAMILY"/>
</dbReference>
<dbReference type="PROSITE" id="PS50010">
    <property type="entry name" value="DH_2"/>
    <property type="match status" value="1"/>
</dbReference>
<feature type="region of interest" description="Disordered" evidence="3">
    <location>
        <begin position="1195"/>
        <end position="1293"/>
    </location>
</feature>
<dbReference type="Pfam" id="PF02550">
    <property type="entry name" value="AcetylCoA_hydro"/>
    <property type="match status" value="1"/>
</dbReference>
<comment type="caution">
    <text evidence="7">The sequence shown here is derived from an EMBL/GenBank/DDBJ whole genome shotgun (WGS) entry which is preliminary data.</text>
</comment>
<dbReference type="Pfam" id="PF00373">
    <property type="entry name" value="FERM_M"/>
    <property type="match status" value="1"/>
</dbReference>
<evidence type="ECO:0000313" key="7">
    <source>
        <dbReference type="EMBL" id="KAL5108481.1"/>
    </source>
</evidence>
<accession>A0ABR4QFI3</accession>
<dbReference type="Gene3D" id="3.40.1080.20">
    <property type="entry name" value="Acetyl-CoA hydrolase/transferase C-terminal domain"/>
    <property type="match status" value="1"/>
</dbReference>
<feature type="region of interest" description="Disordered" evidence="3">
    <location>
        <begin position="1412"/>
        <end position="1440"/>
    </location>
</feature>
<dbReference type="Pfam" id="PF09380">
    <property type="entry name" value="FERM_C"/>
    <property type="match status" value="1"/>
</dbReference>
<dbReference type="InterPro" id="IPR000299">
    <property type="entry name" value="FERM_domain"/>
</dbReference>
<dbReference type="InterPro" id="IPR003702">
    <property type="entry name" value="ActCoA_hydro_N"/>
</dbReference>
<dbReference type="SUPFAM" id="SSF47031">
    <property type="entry name" value="Second domain of FERM"/>
    <property type="match status" value="1"/>
</dbReference>
<dbReference type="InterPro" id="IPR035963">
    <property type="entry name" value="FERM_2"/>
</dbReference>
<dbReference type="InterPro" id="IPR026888">
    <property type="entry name" value="AcetylCoA_hyd_C"/>
</dbReference>
<dbReference type="SUPFAM" id="SSF50729">
    <property type="entry name" value="PH domain-like"/>
    <property type="match status" value="3"/>
</dbReference>
<dbReference type="Gene3D" id="1.20.80.10">
    <property type="match status" value="1"/>
</dbReference>
<evidence type="ECO:0000259" key="6">
    <source>
        <dbReference type="PROSITE" id="PS50057"/>
    </source>
</evidence>
<dbReference type="PROSITE" id="PS50057">
    <property type="entry name" value="FERM_3"/>
    <property type="match status" value="1"/>
</dbReference>
<evidence type="ECO:0000259" key="5">
    <source>
        <dbReference type="PROSITE" id="PS50010"/>
    </source>
</evidence>
<dbReference type="Gene3D" id="2.30.29.30">
    <property type="entry name" value="Pleckstrin-homology domain (PH domain)/Phosphotyrosine-binding domain (PTB)"/>
    <property type="match status" value="3"/>
</dbReference>
<feature type="region of interest" description="Disordered" evidence="3">
    <location>
        <begin position="1322"/>
        <end position="1366"/>
    </location>
</feature>
<dbReference type="SUPFAM" id="SSF100950">
    <property type="entry name" value="NagB/RpiA/CoA transferase-like"/>
    <property type="match status" value="2"/>
</dbReference>
<evidence type="ECO:0000259" key="4">
    <source>
        <dbReference type="PROSITE" id="PS50003"/>
    </source>
</evidence>
<dbReference type="InterPro" id="IPR019748">
    <property type="entry name" value="FERM_central"/>
</dbReference>
<dbReference type="Pfam" id="PF00621">
    <property type="entry name" value="RhoGEF"/>
    <property type="match status" value="1"/>
</dbReference>
<evidence type="ECO:0000256" key="2">
    <source>
        <dbReference type="ARBA" id="ARBA00022658"/>
    </source>
</evidence>
<dbReference type="PANTHER" id="PTHR45858">
    <property type="entry name" value="FERM DOMAIN CONTAINING PROTEIN"/>
    <property type="match status" value="1"/>
</dbReference>
<dbReference type="InterPro" id="IPR051835">
    <property type="entry name" value="RAC1-GEF"/>
</dbReference>
<feature type="region of interest" description="Disordered" evidence="3">
    <location>
        <begin position="875"/>
        <end position="902"/>
    </location>
</feature>
<dbReference type="Pfam" id="PF09379">
    <property type="entry name" value="FERM_N"/>
    <property type="match status" value="1"/>
</dbReference>
<dbReference type="InterPro" id="IPR055251">
    <property type="entry name" value="SOS1_NGEF_PH"/>
</dbReference>
<dbReference type="InterPro" id="IPR035899">
    <property type="entry name" value="DBL_dom_sf"/>
</dbReference>
<dbReference type="Proteomes" id="UP001651158">
    <property type="component" value="Unassembled WGS sequence"/>
</dbReference>
<dbReference type="PRINTS" id="PR00935">
    <property type="entry name" value="BAND41"/>
</dbReference>
<feature type="domain" description="DH" evidence="5">
    <location>
        <begin position="1446"/>
        <end position="1676"/>
    </location>
</feature>
<evidence type="ECO:0000256" key="1">
    <source>
        <dbReference type="ARBA" id="ARBA00009632"/>
    </source>
</evidence>
<keyword evidence="8" id="KW-1185">Reference proteome</keyword>
<dbReference type="Gene3D" id="3.30.750.70">
    <property type="entry name" value="4-hydroxybutyrate coenzyme like domains"/>
    <property type="match status" value="1"/>
</dbReference>
<dbReference type="SUPFAM" id="SSF48065">
    <property type="entry name" value="DBL homology domain (DH-domain)"/>
    <property type="match status" value="1"/>
</dbReference>
<dbReference type="CDD" id="cd13235">
    <property type="entry name" value="PH2_FARP1-like"/>
    <property type="match status" value="1"/>
</dbReference>
<dbReference type="EMBL" id="JAKROA010000003">
    <property type="protein sequence ID" value="KAL5108481.1"/>
    <property type="molecule type" value="Genomic_DNA"/>
</dbReference>
<dbReference type="CDD" id="cd13193">
    <property type="entry name" value="FERM_C_FARP1-like"/>
    <property type="match status" value="1"/>
</dbReference>
<dbReference type="Gene3D" id="3.40.1080.10">
    <property type="entry name" value="Glutaconate Coenzyme A-transferase"/>
    <property type="match status" value="1"/>
</dbReference>
<feature type="compositionally biased region" description="Low complexity" evidence="3">
    <location>
        <begin position="1534"/>
        <end position="1557"/>
    </location>
</feature>
<feature type="compositionally biased region" description="Polar residues" evidence="3">
    <location>
        <begin position="875"/>
        <end position="885"/>
    </location>
</feature>
<dbReference type="InterPro" id="IPR001849">
    <property type="entry name" value="PH_domain"/>
</dbReference>
<dbReference type="InterPro" id="IPR029071">
    <property type="entry name" value="Ubiquitin-like_domsf"/>
</dbReference>
<dbReference type="Gene3D" id="3.10.20.90">
    <property type="entry name" value="Phosphatidylinositol 3-kinase Catalytic Subunit, Chain A, domain 1"/>
    <property type="match status" value="1"/>
</dbReference>
<keyword evidence="2" id="KW-0344">Guanine-nucleotide releasing factor</keyword>
<feature type="region of interest" description="Disordered" evidence="3">
    <location>
        <begin position="1529"/>
        <end position="1562"/>
    </location>
</feature>
<dbReference type="InterPro" id="IPR041788">
    <property type="entry name" value="FARP1/FARP2/FRMD7_FERM_C"/>
</dbReference>
<dbReference type="SMART" id="SM00325">
    <property type="entry name" value="RhoGEF"/>
    <property type="match status" value="1"/>
</dbReference>
<name>A0ABR4QFI3_9CEST</name>
<dbReference type="Gene3D" id="1.20.900.10">
    <property type="entry name" value="Dbl homology (DH) domain"/>
    <property type="match status" value="1"/>
</dbReference>
<dbReference type="CDD" id="cd01220">
    <property type="entry name" value="PH1_FARP1-like"/>
    <property type="match status" value="1"/>
</dbReference>
<dbReference type="InterPro" id="IPR014352">
    <property type="entry name" value="FERM/acyl-CoA-bd_prot_sf"/>
</dbReference>
<comment type="similarity">
    <text evidence="1">Belongs to the acetyl-CoA hydrolase/transferase family.</text>
</comment>
<dbReference type="Pfam" id="PF22697">
    <property type="entry name" value="SOS1_NGEF_PH"/>
    <property type="match status" value="1"/>
</dbReference>
<dbReference type="PROSITE" id="PS50003">
    <property type="entry name" value="PH_DOMAIN"/>
    <property type="match status" value="2"/>
</dbReference>